<organism evidence="2 3">
    <name type="scientific">Candidatus Methanobinarius endosymbioticus</name>
    <dbReference type="NCBI Taxonomy" id="2006182"/>
    <lineage>
        <taxon>Archaea</taxon>
        <taxon>Methanobacteriati</taxon>
        <taxon>Methanobacteriota</taxon>
        <taxon>Methanomada group</taxon>
        <taxon>Methanobacteria</taxon>
        <taxon>Methanobacteriales</taxon>
        <taxon>Methanobacteriaceae</taxon>
        <taxon>Candidatus Methanobinarius</taxon>
    </lineage>
</organism>
<evidence type="ECO:0000313" key="3">
    <source>
        <dbReference type="Proteomes" id="UP000253099"/>
    </source>
</evidence>
<evidence type="ECO:0008006" key="4">
    <source>
        <dbReference type="Google" id="ProtNLM"/>
    </source>
</evidence>
<proteinExistence type="predicted"/>
<reference evidence="2 3" key="1">
    <citation type="submission" date="2018-06" db="EMBL/GenBank/DDBJ databases">
        <title>Genomic insight into two independent archaeal endosymbiosis events.</title>
        <authorList>
            <person name="Lind A.E."/>
            <person name="Lewis W.H."/>
            <person name="Spang A."/>
            <person name="Guy L."/>
            <person name="Embley M.T."/>
            <person name="Ettema T.J.G."/>
        </authorList>
    </citation>
    <scope>NUCLEOTIDE SEQUENCE [LARGE SCALE GENOMIC DNA]</scope>
    <source>
        <strain evidence="2">NOE</strain>
    </source>
</reference>
<protein>
    <recommendedName>
        <fullName evidence="4">Big-1 domain-containing protein</fullName>
    </recommendedName>
</protein>
<sequence>MVGKLVDSSGKPLANKKITFKVGSKTHTPTTDNNGKAVIRDKNTNKSLILTSCAGDSNYNPYSAGLNNKKILKLLSIKTGKI</sequence>
<dbReference type="Proteomes" id="UP000253099">
    <property type="component" value="Unassembled WGS sequence"/>
</dbReference>
<feature type="compositionally biased region" description="Polar residues" evidence="1">
    <location>
        <begin position="25"/>
        <end position="34"/>
    </location>
</feature>
<dbReference type="Gene3D" id="2.60.40.10">
    <property type="entry name" value="Immunoglobulins"/>
    <property type="match status" value="1"/>
</dbReference>
<dbReference type="EMBL" id="NIZT01000013">
    <property type="protein sequence ID" value="RBQ23938.1"/>
    <property type="molecule type" value="Genomic_DNA"/>
</dbReference>
<dbReference type="AlphaFoldDB" id="A0A366MCG4"/>
<accession>A0A366MCG4</accession>
<name>A0A366MCG4_9EURY</name>
<evidence type="ECO:0000313" key="2">
    <source>
        <dbReference type="EMBL" id="RBQ23938.1"/>
    </source>
</evidence>
<feature type="region of interest" description="Disordered" evidence="1">
    <location>
        <begin position="18"/>
        <end position="39"/>
    </location>
</feature>
<evidence type="ECO:0000256" key="1">
    <source>
        <dbReference type="SAM" id="MobiDB-lite"/>
    </source>
</evidence>
<dbReference type="InterPro" id="IPR013783">
    <property type="entry name" value="Ig-like_fold"/>
</dbReference>
<gene>
    <name evidence="2" type="ORF">ALNOE001_06090</name>
</gene>
<comment type="caution">
    <text evidence="2">The sequence shown here is derived from an EMBL/GenBank/DDBJ whole genome shotgun (WGS) entry which is preliminary data.</text>
</comment>
<keyword evidence="3" id="KW-1185">Reference proteome</keyword>